<dbReference type="AlphaFoldDB" id="A0AAD5SAT2"/>
<evidence type="ECO:0000313" key="3">
    <source>
        <dbReference type="Proteomes" id="UP001212841"/>
    </source>
</evidence>
<evidence type="ECO:0000256" key="1">
    <source>
        <dbReference type="SAM" id="SignalP"/>
    </source>
</evidence>
<accession>A0AAD5SAT2</accession>
<protein>
    <submittedName>
        <fullName evidence="2">Uncharacterized protein</fullName>
    </submittedName>
</protein>
<evidence type="ECO:0000313" key="2">
    <source>
        <dbReference type="EMBL" id="KAJ3049200.1"/>
    </source>
</evidence>
<keyword evidence="3" id="KW-1185">Reference proteome</keyword>
<dbReference type="Proteomes" id="UP001212841">
    <property type="component" value="Unassembled WGS sequence"/>
</dbReference>
<organism evidence="2 3">
    <name type="scientific">Rhizophlyctis rosea</name>
    <dbReference type="NCBI Taxonomy" id="64517"/>
    <lineage>
        <taxon>Eukaryota</taxon>
        <taxon>Fungi</taxon>
        <taxon>Fungi incertae sedis</taxon>
        <taxon>Chytridiomycota</taxon>
        <taxon>Chytridiomycota incertae sedis</taxon>
        <taxon>Chytridiomycetes</taxon>
        <taxon>Rhizophlyctidales</taxon>
        <taxon>Rhizophlyctidaceae</taxon>
        <taxon>Rhizophlyctis</taxon>
    </lineage>
</organism>
<feature type="chain" id="PRO_5042144013" evidence="1">
    <location>
        <begin position="21"/>
        <end position="73"/>
    </location>
</feature>
<keyword evidence="1" id="KW-0732">Signal</keyword>
<feature type="signal peptide" evidence="1">
    <location>
        <begin position="1"/>
        <end position="20"/>
    </location>
</feature>
<gene>
    <name evidence="2" type="ORF">HK097_009772</name>
</gene>
<sequence length="73" mass="8261">MTPRFLTLLAATLLLTFVNAQSSFIDIRAQRELAAPCPKTKLALETKRKAVQAQDVYYGKQLAEWEQVAQDLH</sequence>
<reference evidence="2" key="1">
    <citation type="submission" date="2020-05" db="EMBL/GenBank/DDBJ databases">
        <title>Phylogenomic resolution of chytrid fungi.</title>
        <authorList>
            <person name="Stajich J.E."/>
            <person name="Amses K."/>
            <person name="Simmons R."/>
            <person name="Seto K."/>
            <person name="Myers J."/>
            <person name="Bonds A."/>
            <person name="Quandt C.A."/>
            <person name="Barry K."/>
            <person name="Liu P."/>
            <person name="Grigoriev I."/>
            <person name="Longcore J.E."/>
            <person name="James T.Y."/>
        </authorList>
    </citation>
    <scope>NUCLEOTIDE SEQUENCE</scope>
    <source>
        <strain evidence="2">JEL0318</strain>
    </source>
</reference>
<comment type="caution">
    <text evidence="2">The sequence shown here is derived from an EMBL/GenBank/DDBJ whole genome shotgun (WGS) entry which is preliminary data.</text>
</comment>
<proteinExistence type="predicted"/>
<name>A0AAD5SAT2_9FUNG</name>
<dbReference type="EMBL" id="JADGJD010000679">
    <property type="protein sequence ID" value="KAJ3049200.1"/>
    <property type="molecule type" value="Genomic_DNA"/>
</dbReference>